<dbReference type="AlphaFoldDB" id="A0A918P7N2"/>
<evidence type="ECO:0000313" key="2">
    <source>
        <dbReference type="Proteomes" id="UP000622166"/>
    </source>
</evidence>
<comment type="caution">
    <text evidence="1">The sequence shown here is derived from an EMBL/GenBank/DDBJ whole genome shotgun (WGS) entry which is preliminary data.</text>
</comment>
<organism evidence="1 2">
    <name type="scientific">Streptomyces poonensis</name>
    <dbReference type="NCBI Taxonomy" id="68255"/>
    <lineage>
        <taxon>Bacteria</taxon>
        <taxon>Bacillati</taxon>
        <taxon>Actinomycetota</taxon>
        <taxon>Actinomycetes</taxon>
        <taxon>Kitasatosporales</taxon>
        <taxon>Streptomycetaceae</taxon>
        <taxon>Streptomyces</taxon>
    </lineage>
</organism>
<reference evidence="1" key="2">
    <citation type="submission" date="2020-09" db="EMBL/GenBank/DDBJ databases">
        <authorList>
            <person name="Sun Q."/>
            <person name="Ohkuma M."/>
        </authorList>
    </citation>
    <scope>NUCLEOTIDE SEQUENCE</scope>
    <source>
        <strain evidence="1">JCM 4815</strain>
    </source>
</reference>
<reference evidence="1" key="1">
    <citation type="journal article" date="2014" name="Int. J. Syst. Evol. Microbiol.">
        <title>Complete genome sequence of Corynebacterium casei LMG S-19264T (=DSM 44701T), isolated from a smear-ripened cheese.</title>
        <authorList>
            <consortium name="US DOE Joint Genome Institute (JGI-PGF)"/>
            <person name="Walter F."/>
            <person name="Albersmeier A."/>
            <person name="Kalinowski J."/>
            <person name="Ruckert C."/>
        </authorList>
    </citation>
    <scope>NUCLEOTIDE SEQUENCE</scope>
    <source>
        <strain evidence="1">JCM 4815</strain>
    </source>
</reference>
<dbReference type="Proteomes" id="UP000622166">
    <property type="component" value="Unassembled WGS sequence"/>
</dbReference>
<gene>
    <name evidence="1" type="ORF">GCM10010365_03180</name>
</gene>
<keyword evidence="2" id="KW-1185">Reference proteome</keyword>
<proteinExistence type="predicted"/>
<evidence type="ECO:0008006" key="3">
    <source>
        <dbReference type="Google" id="ProtNLM"/>
    </source>
</evidence>
<name>A0A918P7N2_9ACTN</name>
<dbReference type="RefSeq" id="WP_189854522.1">
    <property type="nucleotide sequence ID" value="NZ_BMVW01000001.1"/>
</dbReference>
<accession>A0A918P7N2</accession>
<evidence type="ECO:0000313" key="1">
    <source>
        <dbReference type="EMBL" id="GGY88490.1"/>
    </source>
</evidence>
<sequence length="265" mass="29099">MAFDARCRVHCHDQMIVPSKGHAFTDFLASTHPLLPDSLYFLDDSGNADTSVFGFLRVPQVDGWSTADAAWTAFLEELQVNPYITYAPGFPLHAVDLVAGRGRLLHPVGGAAPTKRRKTEAANIVLQGLRTLARVPGLAVGAVYRHGATREDLYADLVEMVNNRHAAAGTSCQFIVDGNGTERGLRAAHRRLPVEYRHVLGDPLLVPARRIPLLQAADFVAYAAHQSVVRLPSRAFMWDWYTQVFPAANALIDLGSRLKRSGPLR</sequence>
<protein>
    <recommendedName>
        <fullName evidence="3">DUF3800 domain-containing protein</fullName>
    </recommendedName>
</protein>
<dbReference type="EMBL" id="BMVW01000001">
    <property type="protein sequence ID" value="GGY88490.1"/>
    <property type="molecule type" value="Genomic_DNA"/>
</dbReference>